<reference evidence="1" key="1">
    <citation type="submission" date="2020-04" db="EMBL/GenBank/DDBJ databases">
        <title>A chromosome-scale assembly and high-density genetic map of the yellow drum (Nibea albiflora) genome.</title>
        <authorList>
            <person name="Xu D."/>
            <person name="Zhang W."/>
            <person name="Chen R."/>
            <person name="Tan P."/>
            <person name="Wang L."/>
            <person name="Song H."/>
            <person name="Tian L."/>
            <person name="Zhu Q."/>
            <person name="Wang B."/>
        </authorList>
    </citation>
    <scope>NUCLEOTIDE SEQUENCE</scope>
    <source>
        <strain evidence="1">ZJHYS-2018</strain>
    </source>
</reference>
<name>A0ACB7ED45_NIBAL</name>
<comment type="caution">
    <text evidence="1">The sequence shown here is derived from an EMBL/GenBank/DDBJ whole genome shotgun (WGS) entry which is preliminary data.</text>
</comment>
<organism evidence="1 2">
    <name type="scientific">Nibea albiflora</name>
    <name type="common">Yellow drum</name>
    <name type="synonym">Corvina albiflora</name>
    <dbReference type="NCBI Taxonomy" id="240163"/>
    <lineage>
        <taxon>Eukaryota</taxon>
        <taxon>Metazoa</taxon>
        <taxon>Chordata</taxon>
        <taxon>Craniata</taxon>
        <taxon>Vertebrata</taxon>
        <taxon>Euteleostomi</taxon>
        <taxon>Actinopterygii</taxon>
        <taxon>Neopterygii</taxon>
        <taxon>Teleostei</taxon>
        <taxon>Neoteleostei</taxon>
        <taxon>Acanthomorphata</taxon>
        <taxon>Eupercaria</taxon>
        <taxon>Sciaenidae</taxon>
        <taxon>Nibea</taxon>
    </lineage>
</organism>
<keyword evidence="2" id="KW-1185">Reference proteome</keyword>
<dbReference type="Proteomes" id="UP000805704">
    <property type="component" value="Chromosome 9"/>
</dbReference>
<proteinExistence type="predicted"/>
<evidence type="ECO:0000313" key="2">
    <source>
        <dbReference type="Proteomes" id="UP000805704"/>
    </source>
</evidence>
<evidence type="ECO:0000313" key="1">
    <source>
        <dbReference type="EMBL" id="KAG8000080.1"/>
    </source>
</evidence>
<sequence length="405" mass="43573">MAFLCRSAAALLKTSRAAPAVLSAARLYSSGGQYEHILVEKRGETNNVGFIQLNRPKALNALCDVLMREVGQALDAFEADGDVGAIVITGSDRAFAAGADIKEMQNRTFQECYGGNFLAHWNRVSTVKKPVIAAVNGFALGGGCELAMMCDIIYAGEKAQFGQPEILLGTIPGAGGTQRLTRAVGKSLAMEMVLTGDRINAQEAKQSGLVSKVYPVDQLVSEAVKCGEKIASNSKLVSAMAKEAVNAAYELTLAEGNRLEKRLFHATFATDDRKEGMTAFVEKRKASFQDNSGFQLCLRLHAGLGIPQLLQAILKLLPLDTYVPSPAAVMDLVDSDKLRSLPVPVWDTYTVLLHQAGSEAPLEKVERFAFYERAKKAYAVVATGETALYGNLILKKGVIPAELLQ</sequence>
<protein>
    <submittedName>
        <fullName evidence="1">Enoyl-CoA hydratase</fullName>
    </submittedName>
</protein>
<accession>A0ACB7ED45</accession>
<gene>
    <name evidence="1" type="primary">ECHS1</name>
    <name evidence="1" type="ORF">GBF38_002223</name>
</gene>
<dbReference type="EMBL" id="CM024797">
    <property type="protein sequence ID" value="KAG8000080.1"/>
    <property type="molecule type" value="Genomic_DNA"/>
</dbReference>